<dbReference type="AlphaFoldDB" id="A0A813QI04"/>
<feature type="signal peptide" evidence="6">
    <location>
        <begin position="1"/>
        <end position="28"/>
    </location>
</feature>
<dbReference type="PROSITE" id="PS50026">
    <property type="entry name" value="EGF_3"/>
    <property type="match status" value="8"/>
</dbReference>
<feature type="domain" description="EGF-like" evidence="7">
    <location>
        <begin position="73"/>
        <end position="109"/>
    </location>
</feature>
<protein>
    <recommendedName>
        <fullName evidence="7">EGF-like domain-containing protein</fullName>
    </recommendedName>
</protein>
<dbReference type="Proteomes" id="UP000663879">
    <property type="component" value="Unassembled WGS sequence"/>
</dbReference>
<reference evidence="8" key="1">
    <citation type="submission" date="2021-02" db="EMBL/GenBank/DDBJ databases">
        <authorList>
            <person name="Nowell W R."/>
        </authorList>
    </citation>
    <scope>NUCLEOTIDE SEQUENCE</scope>
    <source>
        <strain evidence="8">Ploen Becks lab</strain>
    </source>
</reference>
<feature type="disulfide bond" evidence="5">
    <location>
        <begin position="428"/>
        <end position="437"/>
    </location>
</feature>
<dbReference type="PANTHER" id="PTHR24049">
    <property type="entry name" value="CRUMBS FAMILY MEMBER"/>
    <property type="match status" value="1"/>
</dbReference>
<feature type="disulfide bond" evidence="5">
    <location>
        <begin position="36"/>
        <end position="46"/>
    </location>
</feature>
<gene>
    <name evidence="8" type="ORF">OXX778_LOCUS4762</name>
</gene>
<feature type="domain" description="EGF-like" evidence="7">
    <location>
        <begin position="397"/>
        <end position="438"/>
    </location>
</feature>
<feature type="domain" description="EGF-like" evidence="7">
    <location>
        <begin position="357"/>
        <end position="394"/>
    </location>
</feature>
<evidence type="ECO:0000256" key="5">
    <source>
        <dbReference type="PROSITE-ProRule" id="PRU00076"/>
    </source>
</evidence>
<feature type="domain" description="EGF-like" evidence="7">
    <location>
        <begin position="315"/>
        <end position="351"/>
    </location>
</feature>
<keyword evidence="1 5" id="KW-0245">EGF-like domain</keyword>
<keyword evidence="4 5" id="KW-1015">Disulfide bond</keyword>
<feature type="domain" description="EGF-like" evidence="7">
    <location>
        <begin position="151"/>
        <end position="184"/>
    </location>
</feature>
<feature type="domain" description="EGF-like" evidence="7">
    <location>
        <begin position="112"/>
        <end position="149"/>
    </location>
</feature>
<evidence type="ECO:0000256" key="3">
    <source>
        <dbReference type="ARBA" id="ARBA00022737"/>
    </source>
</evidence>
<keyword evidence="3" id="KW-0677">Repeat</keyword>
<dbReference type="FunFam" id="2.10.25.10:FF:000063">
    <property type="entry name" value="Slit guidance ligand 2"/>
    <property type="match status" value="1"/>
</dbReference>
<keyword evidence="9" id="KW-1185">Reference proteome</keyword>
<evidence type="ECO:0000313" key="8">
    <source>
        <dbReference type="EMBL" id="CAF0767321.1"/>
    </source>
</evidence>
<dbReference type="InterPro" id="IPR051022">
    <property type="entry name" value="Notch_Cell-Fate_Det"/>
</dbReference>
<feature type="chain" id="PRO_5032394276" description="EGF-like domain-containing protein" evidence="6">
    <location>
        <begin position="29"/>
        <end position="577"/>
    </location>
</feature>
<dbReference type="SMART" id="SM00179">
    <property type="entry name" value="EGF_CA"/>
    <property type="match status" value="4"/>
</dbReference>
<evidence type="ECO:0000313" key="9">
    <source>
        <dbReference type="Proteomes" id="UP000663879"/>
    </source>
</evidence>
<dbReference type="InterPro" id="IPR000152">
    <property type="entry name" value="EGF-type_Asp/Asn_hydroxyl_site"/>
</dbReference>
<dbReference type="Pfam" id="PF00008">
    <property type="entry name" value="EGF"/>
    <property type="match status" value="2"/>
</dbReference>
<dbReference type="InterPro" id="IPR013032">
    <property type="entry name" value="EGF-like_CS"/>
</dbReference>
<dbReference type="GO" id="GO:0005509">
    <property type="term" value="F:calcium ion binding"/>
    <property type="evidence" value="ECO:0007669"/>
    <property type="project" value="InterPro"/>
</dbReference>
<organism evidence="8 9">
    <name type="scientific">Brachionus calyciflorus</name>
    <dbReference type="NCBI Taxonomy" id="104777"/>
    <lineage>
        <taxon>Eukaryota</taxon>
        <taxon>Metazoa</taxon>
        <taxon>Spiralia</taxon>
        <taxon>Gnathifera</taxon>
        <taxon>Rotifera</taxon>
        <taxon>Eurotatoria</taxon>
        <taxon>Monogononta</taxon>
        <taxon>Pseudotrocha</taxon>
        <taxon>Ploima</taxon>
        <taxon>Brachionidae</taxon>
        <taxon>Brachionus</taxon>
    </lineage>
</organism>
<evidence type="ECO:0000256" key="2">
    <source>
        <dbReference type="ARBA" id="ARBA00022729"/>
    </source>
</evidence>
<dbReference type="SUPFAM" id="SSF57196">
    <property type="entry name" value="EGF/Laminin"/>
    <property type="match status" value="8"/>
</dbReference>
<dbReference type="PROSITE" id="PS01186">
    <property type="entry name" value="EGF_2"/>
    <property type="match status" value="1"/>
</dbReference>
<proteinExistence type="predicted"/>
<dbReference type="FunFam" id="2.10.25.10:FF:000066">
    <property type="entry name" value="FAT atypical cadherin 4"/>
    <property type="match status" value="1"/>
</dbReference>
<evidence type="ECO:0000256" key="4">
    <source>
        <dbReference type="ARBA" id="ARBA00023157"/>
    </source>
</evidence>
<accession>A0A813QI04</accession>
<sequence>MAFFKKFLFIQTIFLVLFSIYSVDRVTAQVGGVPACTNFTCRYGECEQLENRFQCHCPDGVKGEFCDRKMQPGEDLCLSSPCWGGGTCQNLGNDYRCICPVGRSGKNCRTIDSAPCLYQNPCKNNAVCRVVNSNAYCFCVGFWTGQYCEIPVELCSRPNACYNGGTCVNNVCRCPLNFTGYQCETFKLPNNDKIVKIKNKGLYVANLFLNYQLQNGLQKYAVQQKGSISSGKDFIFYVPYAANYDGASGVYLVVEAVAGKRVTAVRLQSNPECFHVWGTTLIPFWSRMPYLFVTFKMNTLVVIFLIFTVCSTLDAQTPCASSPCRAPSECESLDQEYVCHCRAGIKGQKCDRPMQTGDSPCLSSPCWNRGTCEAVGDSDYKCTCPNGFSGKDCRTIQSTACTTNNPCRNGATCLLITQNGTSSPVCFCTADWTGKNCENKLGLCDKPNPCYNGGTCVQNSCKCPQNFTGQLCETYDNDKILRVLNKGFFVTKLRLIYEVQNGLVKEQVTQTGKILIGQEKVFRIPESVDYNSEYGVTLILDVVLSFKKISVRINANPECVHLWGICFAPKWSKVNCI</sequence>
<dbReference type="PROSITE" id="PS00010">
    <property type="entry name" value="ASX_HYDROXYL"/>
    <property type="match status" value="1"/>
</dbReference>
<feature type="domain" description="EGF-like" evidence="7">
    <location>
        <begin position="440"/>
        <end position="473"/>
    </location>
</feature>
<dbReference type="Pfam" id="PF12661">
    <property type="entry name" value="hEGF"/>
    <property type="match status" value="1"/>
</dbReference>
<evidence type="ECO:0000256" key="1">
    <source>
        <dbReference type="ARBA" id="ARBA00022536"/>
    </source>
</evidence>
<dbReference type="EMBL" id="CAJNOC010000484">
    <property type="protein sequence ID" value="CAF0767321.1"/>
    <property type="molecule type" value="Genomic_DNA"/>
</dbReference>
<feature type="disulfide bond" evidence="5">
    <location>
        <begin position="57"/>
        <end position="66"/>
    </location>
</feature>
<dbReference type="InterPro" id="IPR001881">
    <property type="entry name" value="EGF-like_Ca-bd_dom"/>
</dbReference>
<name>A0A813QI04_9BILA</name>
<evidence type="ECO:0000259" key="7">
    <source>
        <dbReference type="PROSITE" id="PS50026"/>
    </source>
</evidence>
<evidence type="ECO:0000256" key="6">
    <source>
        <dbReference type="SAM" id="SignalP"/>
    </source>
</evidence>
<keyword evidence="2 6" id="KW-0732">Signal</keyword>
<feature type="disulfide bond" evidence="5">
    <location>
        <begin position="384"/>
        <end position="393"/>
    </location>
</feature>
<dbReference type="PROSITE" id="PS00022">
    <property type="entry name" value="EGF_1"/>
    <property type="match status" value="8"/>
</dbReference>
<comment type="caution">
    <text evidence="8">The sequence shown here is derived from an EMBL/GenBank/DDBJ whole genome shotgun (WGS) entry which is preliminary data.</text>
</comment>
<feature type="domain" description="EGF-like" evidence="7">
    <location>
        <begin position="32"/>
        <end position="67"/>
    </location>
</feature>
<dbReference type="OrthoDB" id="430340at2759"/>
<feature type="disulfide bond" evidence="5">
    <location>
        <begin position="463"/>
        <end position="472"/>
    </location>
</feature>
<comment type="caution">
    <text evidence="5">Lacks conserved residue(s) required for the propagation of feature annotation.</text>
</comment>
<dbReference type="SMART" id="SM00181">
    <property type="entry name" value="EGF"/>
    <property type="match status" value="8"/>
</dbReference>
<feature type="disulfide bond" evidence="5">
    <location>
        <begin position="139"/>
        <end position="148"/>
    </location>
</feature>
<feature type="disulfide bond" evidence="5">
    <location>
        <begin position="99"/>
        <end position="108"/>
    </location>
</feature>
<dbReference type="Gene3D" id="2.10.25.10">
    <property type="entry name" value="Laminin"/>
    <property type="match status" value="7"/>
</dbReference>
<dbReference type="InterPro" id="IPR000742">
    <property type="entry name" value="EGF"/>
</dbReference>
<feature type="disulfide bond" evidence="5">
    <location>
        <begin position="174"/>
        <end position="183"/>
    </location>
</feature>
<dbReference type="CDD" id="cd00054">
    <property type="entry name" value="EGF_CA"/>
    <property type="match status" value="4"/>
</dbReference>
<feature type="disulfide bond" evidence="5">
    <location>
        <begin position="341"/>
        <end position="350"/>
    </location>
</feature>